<reference evidence="2 3" key="1">
    <citation type="submission" date="2020-04" db="EMBL/GenBank/DDBJ databases">
        <title>MicrobeNet Type strains.</title>
        <authorList>
            <person name="Nicholson A.C."/>
        </authorList>
    </citation>
    <scope>NUCLEOTIDE SEQUENCE [LARGE SCALE GENOMIC DNA]</scope>
    <source>
        <strain evidence="2 3">ATCC 23612</strain>
    </source>
</reference>
<dbReference type="Proteomes" id="UP000553209">
    <property type="component" value="Unassembled WGS sequence"/>
</dbReference>
<keyword evidence="3" id="KW-1185">Reference proteome</keyword>
<gene>
    <name evidence="2" type="ORF">HGB44_15500</name>
</gene>
<feature type="compositionally biased region" description="Polar residues" evidence="1">
    <location>
        <begin position="1"/>
        <end position="13"/>
    </location>
</feature>
<dbReference type="EMBL" id="JAAXPG010000013">
    <property type="protein sequence ID" value="NKY99055.1"/>
    <property type="molecule type" value="Genomic_DNA"/>
</dbReference>
<dbReference type="RefSeq" id="WP_168444026.1">
    <property type="nucleotide sequence ID" value="NZ_JAAXPG010000013.1"/>
</dbReference>
<comment type="caution">
    <text evidence="2">The sequence shown here is derived from an EMBL/GenBank/DDBJ whole genome shotgun (WGS) entry which is preliminary data.</text>
</comment>
<organism evidence="2 3">
    <name type="scientific">Nocardiopsis alborubida</name>
    <dbReference type="NCBI Taxonomy" id="146802"/>
    <lineage>
        <taxon>Bacteria</taxon>
        <taxon>Bacillati</taxon>
        <taxon>Actinomycetota</taxon>
        <taxon>Actinomycetes</taxon>
        <taxon>Streptosporangiales</taxon>
        <taxon>Nocardiopsidaceae</taxon>
        <taxon>Nocardiopsis</taxon>
    </lineage>
</organism>
<dbReference type="AlphaFoldDB" id="A0A7X6RQN3"/>
<evidence type="ECO:0000313" key="3">
    <source>
        <dbReference type="Proteomes" id="UP000553209"/>
    </source>
</evidence>
<sequence>MTATGAPHTTTFQPEHREDMGNNNLAFHPDDPQTVYAGSCSEPGIPILWNLGGGEREELSCAEWE</sequence>
<accession>A0A7X6RQN3</accession>
<evidence type="ECO:0000313" key="2">
    <source>
        <dbReference type="EMBL" id="NKY99055.1"/>
    </source>
</evidence>
<name>A0A7X6RQN3_9ACTN</name>
<proteinExistence type="predicted"/>
<evidence type="ECO:0000256" key="1">
    <source>
        <dbReference type="SAM" id="MobiDB-lite"/>
    </source>
</evidence>
<protein>
    <submittedName>
        <fullName evidence="2">Uncharacterized protein</fullName>
    </submittedName>
</protein>
<feature type="region of interest" description="Disordered" evidence="1">
    <location>
        <begin position="1"/>
        <end position="36"/>
    </location>
</feature>